<dbReference type="PANTHER" id="PTHR12461">
    <property type="entry name" value="HYPOXIA-INDUCIBLE FACTOR 1 ALPHA INHIBITOR-RELATED"/>
    <property type="match status" value="1"/>
</dbReference>
<protein>
    <recommendedName>
        <fullName evidence="2">Cupin-like domain-containing protein</fullName>
    </recommendedName>
</protein>
<evidence type="ECO:0000313" key="3">
    <source>
        <dbReference type="EMBL" id="QHT32898.1"/>
    </source>
</evidence>
<feature type="region of interest" description="Disordered" evidence="1">
    <location>
        <begin position="294"/>
        <end position="338"/>
    </location>
</feature>
<sequence length="353" mass="41231">MKIIIAFFIFCLVLFFYLHVQFHLKTSNDLEVFEIEQASKDKLEEICDLRQPVIFDFENDRIIQSTSKKYILDNYHAFEVKVRNTNDTDYASEIFMPLPLHSAVKLFDEDKKPAYYSENNYDFLQETGVIKHLQYNDEFIRPYMVSNCNYDIMMGSENTTTPFRYELNYRNFFVVTQGSVQIKMTPPQSSKYLYTAYDYENFEFRSPVNPWKVQPQYSADFDKMKCLDITLTPGKTIHIPAYWWYSIKFGKDSSVSCFRYRTYMNNAAITPHIAMYALQIQNIKRDVAKKHDIRNLNKEQPSDNAANVTNNGTDTDTSSDNATNINDLQKGTNNPEPVVSEYEAATTITHSDI</sequence>
<dbReference type="InterPro" id="IPR041667">
    <property type="entry name" value="Cupin_8"/>
</dbReference>
<organism evidence="3">
    <name type="scientific">viral metagenome</name>
    <dbReference type="NCBI Taxonomy" id="1070528"/>
    <lineage>
        <taxon>unclassified sequences</taxon>
        <taxon>metagenomes</taxon>
        <taxon>organismal metagenomes</taxon>
    </lineage>
</organism>
<reference evidence="3" key="1">
    <citation type="journal article" date="2020" name="Nature">
        <title>Giant virus diversity and host interactions through global metagenomics.</title>
        <authorList>
            <person name="Schulz F."/>
            <person name="Roux S."/>
            <person name="Paez-Espino D."/>
            <person name="Jungbluth S."/>
            <person name="Walsh D.A."/>
            <person name="Denef V.J."/>
            <person name="McMahon K.D."/>
            <person name="Konstantinidis K.T."/>
            <person name="Eloe-Fadrosh E.A."/>
            <person name="Kyrpides N.C."/>
            <person name="Woyke T."/>
        </authorList>
    </citation>
    <scope>NUCLEOTIDE SEQUENCE</scope>
    <source>
        <strain evidence="3">GVMAG-M-3300009161-30</strain>
    </source>
</reference>
<dbReference type="InterPro" id="IPR014710">
    <property type="entry name" value="RmlC-like_jellyroll"/>
</dbReference>
<dbReference type="PANTHER" id="PTHR12461:SF105">
    <property type="entry name" value="HYPOXIA-INDUCIBLE FACTOR 1-ALPHA INHIBITOR"/>
    <property type="match status" value="1"/>
</dbReference>
<accession>A0A6C0EV59</accession>
<name>A0A6C0EV59_9ZZZZ</name>
<dbReference type="Pfam" id="PF13621">
    <property type="entry name" value="Cupin_8"/>
    <property type="match status" value="1"/>
</dbReference>
<proteinExistence type="predicted"/>
<feature type="compositionally biased region" description="Low complexity" evidence="1">
    <location>
        <begin position="303"/>
        <end position="327"/>
    </location>
</feature>
<evidence type="ECO:0000256" key="1">
    <source>
        <dbReference type="SAM" id="MobiDB-lite"/>
    </source>
</evidence>
<dbReference type="EMBL" id="MN738954">
    <property type="protein sequence ID" value="QHT32898.1"/>
    <property type="molecule type" value="Genomic_DNA"/>
</dbReference>
<evidence type="ECO:0000259" key="2">
    <source>
        <dbReference type="Pfam" id="PF13621"/>
    </source>
</evidence>
<dbReference type="AlphaFoldDB" id="A0A6C0EV59"/>
<dbReference type="Gene3D" id="2.60.120.10">
    <property type="entry name" value="Jelly Rolls"/>
    <property type="match status" value="1"/>
</dbReference>
<dbReference type="SUPFAM" id="SSF51197">
    <property type="entry name" value="Clavaminate synthase-like"/>
    <property type="match status" value="1"/>
</dbReference>
<feature type="domain" description="Cupin-like" evidence="2">
    <location>
        <begin position="69"/>
        <end position="249"/>
    </location>
</feature>